<dbReference type="InterPro" id="IPR036922">
    <property type="entry name" value="Rieske_2Fe-2S_sf"/>
</dbReference>
<organism evidence="7">
    <name type="scientific">marine metagenome</name>
    <dbReference type="NCBI Taxonomy" id="408172"/>
    <lineage>
        <taxon>unclassified sequences</taxon>
        <taxon>metagenomes</taxon>
        <taxon>ecological metagenomes</taxon>
    </lineage>
</organism>
<keyword evidence="3" id="KW-0560">Oxidoreductase</keyword>
<dbReference type="SUPFAM" id="SSF50022">
    <property type="entry name" value="ISP domain"/>
    <property type="match status" value="1"/>
</dbReference>
<evidence type="ECO:0000256" key="5">
    <source>
        <dbReference type="ARBA" id="ARBA00023014"/>
    </source>
</evidence>
<evidence type="ECO:0000259" key="6">
    <source>
        <dbReference type="PROSITE" id="PS51296"/>
    </source>
</evidence>
<dbReference type="PANTHER" id="PTHR21266:SF59">
    <property type="entry name" value="BLR4922 PROTEIN"/>
    <property type="match status" value="1"/>
</dbReference>
<evidence type="ECO:0000256" key="4">
    <source>
        <dbReference type="ARBA" id="ARBA00023004"/>
    </source>
</evidence>
<dbReference type="Pfam" id="PF19112">
    <property type="entry name" value="VanA_C"/>
    <property type="match status" value="1"/>
</dbReference>
<feature type="domain" description="Rieske" evidence="6">
    <location>
        <begin position="21"/>
        <end position="127"/>
    </location>
</feature>
<dbReference type="Gene3D" id="3.90.380.10">
    <property type="entry name" value="Naphthalene 1,2-dioxygenase Alpha Subunit, Chain A, domain 1"/>
    <property type="match status" value="1"/>
</dbReference>
<dbReference type="InterPro" id="IPR050584">
    <property type="entry name" value="Cholesterol_7-desaturase"/>
</dbReference>
<dbReference type="GO" id="GO:0016491">
    <property type="term" value="F:oxidoreductase activity"/>
    <property type="evidence" value="ECO:0007669"/>
    <property type="project" value="UniProtKB-KW"/>
</dbReference>
<keyword evidence="1" id="KW-0001">2Fe-2S</keyword>
<evidence type="ECO:0000313" key="7">
    <source>
        <dbReference type="EMBL" id="SVA47899.1"/>
    </source>
</evidence>
<evidence type="ECO:0000256" key="3">
    <source>
        <dbReference type="ARBA" id="ARBA00023002"/>
    </source>
</evidence>
<name>A0A381W5Q9_9ZZZZ</name>
<keyword evidence="2" id="KW-0479">Metal-binding</keyword>
<dbReference type="EMBL" id="UINC01010796">
    <property type="protein sequence ID" value="SVA47899.1"/>
    <property type="molecule type" value="Genomic_DNA"/>
</dbReference>
<dbReference type="AlphaFoldDB" id="A0A381W5Q9"/>
<dbReference type="GO" id="GO:0051537">
    <property type="term" value="F:2 iron, 2 sulfur cluster binding"/>
    <property type="evidence" value="ECO:0007669"/>
    <property type="project" value="UniProtKB-KW"/>
</dbReference>
<protein>
    <recommendedName>
        <fullName evidence="6">Rieske domain-containing protein</fullName>
    </recommendedName>
</protein>
<dbReference type="SUPFAM" id="SSF55961">
    <property type="entry name" value="Bet v1-like"/>
    <property type="match status" value="1"/>
</dbReference>
<proteinExistence type="predicted"/>
<accession>A0A381W5Q9</accession>
<gene>
    <name evidence="7" type="ORF">METZ01_LOCUS100753</name>
</gene>
<dbReference type="Pfam" id="PF00355">
    <property type="entry name" value="Rieske"/>
    <property type="match status" value="1"/>
</dbReference>
<dbReference type="PANTHER" id="PTHR21266">
    <property type="entry name" value="IRON-SULFUR DOMAIN CONTAINING PROTEIN"/>
    <property type="match status" value="1"/>
</dbReference>
<keyword evidence="5" id="KW-0411">Iron-sulfur</keyword>
<reference evidence="7" key="1">
    <citation type="submission" date="2018-05" db="EMBL/GenBank/DDBJ databases">
        <authorList>
            <person name="Lanie J.A."/>
            <person name="Ng W.-L."/>
            <person name="Kazmierczak K.M."/>
            <person name="Andrzejewski T.M."/>
            <person name="Davidsen T.M."/>
            <person name="Wayne K.J."/>
            <person name="Tettelin H."/>
            <person name="Glass J.I."/>
            <person name="Rusch D."/>
            <person name="Podicherti R."/>
            <person name="Tsui H.-C.T."/>
            <person name="Winkler M.E."/>
        </authorList>
    </citation>
    <scope>NUCLEOTIDE SEQUENCE</scope>
</reference>
<dbReference type="GO" id="GO:0046872">
    <property type="term" value="F:metal ion binding"/>
    <property type="evidence" value="ECO:0007669"/>
    <property type="project" value="UniProtKB-KW"/>
</dbReference>
<sequence>MIKTNTVYQIEKFYEGMKKYWHPVCSFKKLKYKKIIPIQLLGEQIVILFLQGETAALLDVCKHYQAQLSLGKIDKFKGNDCIRCPYHGWAYDRFGKCIDIPQINKIISKNIKVPSYQTCEKYGIVWVCLDHNSKSEIPDLPEYDDGNYRKINFFEKETTKTNVLRMIMGTLDNTHFPWVHGGILGSKGKINQSKNNCNFENNYLKVIYSIEQPNNLVTFDQSDQLIDKSKSVNIKYTNYVTINTIRLVKSGPSGNYSIWLSSCPNTFNESTNFWIFSRNYDKSPKKDKDYLDLAKTVRLQDKVVIESQTPKLLIPFNSKIGIPIMSSDKPIIEYQKWIEKLGII</sequence>
<keyword evidence="4" id="KW-0408">Iron</keyword>
<dbReference type="Gene3D" id="2.102.10.10">
    <property type="entry name" value="Rieske [2Fe-2S] iron-sulphur domain"/>
    <property type="match status" value="1"/>
</dbReference>
<dbReference type="InterPro" id="IPR044043">
    <property type="entry name" value="VanA_C_cat"/>
</dbReference>
<evidence type="ECO:0000256" key="2">
    <source>
        <dbReference type="ARBA" id="ARBA00022723"/>
    </source>
</evidence>
<evidence type="ECO:0000256" key="1">
    <source>
        <dbReference type="ARBA" id="ARBA00022714"/>
    </source>
</evidence>
<dbReference type="InterPro" id="IPR017941">
    <property type="entry name" value="Rieske_2Fe-2S"/>
</dbReference>
<dbReference type="PROSITE" id="PS51296">
    <property type="entry name" value="RIESKE"/>
    <property type="match status" value="1"/>
</dbReference>